<evidence type="ECO:0000313" key="3">
    <source>
        <dbReference type="Proteomes" id="UP001287286"/>
    </source>
</evidence>
<dbReference type="Pfam" id="PF02661">
    <property type="entry name" value="Fic"/>
    <property type="match status" value="1"/>
</dbReference>
<evidence type="ECO:0000259" key="1">
    <source>
        <dbReference type="PROSITE" id="PS51459"/>
    </source>
</evidence>
<protein>
    <recommendedName>
        <fullName evidence="1">Fido domain-containing protein</fullName>
    </recommendedName>
</protein>
<keyword evidence="3" id="KW-1185">Reference proteome</keyword>
<evidence type="ECO:0000313" key="2">
    <source>
        <dbReference type="EMBL" id="KAK4095294.1"/>
    </source>
</evidence>
<proteinExistence type="predicted"/>
<dbReference type="Gene3D" id="1.20.120.1870">
    <property type="entry name" value="Fic/DOC protein, Fido domain"/>
    <property type="match status" value="1"/>
</dbReference>
<name>A0ABR0CFW2_PURLI</name>
<dbReference type="NCBIfam" id="TIGR01550">
    <property type="entry name" value="DOC_P1"/>
    <property type="match status" value="1"/>
</dbReference>
<dbReference type="PANTHER" id="PTHR39426:SF1">
    <property type="entry name" value="HOMOLOGY TO DEATH-ON-CURING PROTEIN OF PHAGE P1"/>
    <property type="match status" value="1"/>
</dbReference>
<reference evidence="2 3" key="1">
    <citation type="journal article" date="2024" name="Microbiol. Resour. Announc.">
        <title>Genome annotations for the ascomycete fungi Trichoderma harzianum, Trichoderma aggressivum, and Purpureocillium lilacinum.</title>
        <authorList>
            <person name="Beijen E.P.W."/>
            <person name="Ohm R.A."/>
        </authorList>
    </citation>
    <scope>NUCLEOTIDE SEQUENCE [LARGE SCALE GENOMIC DNA]</scope>
    <source>
        <strain evidence="2 3">CBS 150709</strain>
    </source>
</reference>
<dbReference type="InterPro" id="IPR003812">
    <property type="entry name" value="Fido"/>
</dbReference>
<gene>
    <name evidence="2" type="ORF">Purlil1_90</name>
</gene>
<dbReference type="EMBL" id="JAWRVI010000001">
    <property type="protein sequence ID" value="KAK4095294.1"/>
    <property type="molecule type" value="Genomic_DNA"/>
</dbReference>
<organism evidence="2 3">
    <name type="scientific">Purpureocillium lilacinum</name>
    <name type="common">Paecilomyces lilacinus</name>
    <dbReference type="NCBI Taxonomy" id="33203"/>
    <lineage>
        <taxon>Eukaryota</taxon>
        <taxon>Fungi</taxon>
        <taxon>Dikarya</taxon>
        <taxon>Ascomycota</taxon>
        <taxon>Pezizomycotina</taxon>
        <taxon>Sordariomycetes</taxon>
        <taxon>Hypocreomycetidae</taxon>
        <taxon>Hypocreales</taxon>
        <taxon>Ophiocordycipitaceae</taxon>
        <taxon>Purpureocillium</taxon>
    </lineage>
</organism>
<dbReference type="PANTHER" id="PTHR39426">
    <property type="entry name" value="HOMOLOGY TO DEATH-ON-CURING PROTEIN OF PHAGE P1"/>
    <property type="match status" value="1"/>
</dbReference>
<dbReference type="Proteomes" id="UP001287286">
    <property type="component" value="Unassembled WGS sequence"/>
</dbReference>
<dbReference type="InterPro" id="IPR036597">
    <property type="entry name" value="Fido-like_dom_sf"/>
</dbReference>
<dbReference type="InterPro" id="IPR053737">
    <property type="entry name" value="Type_II_TA_Toxin"/>
</dbReference>
<dbReference type="SUPFAM" id="SSF140931">
    <property type="entry name" value="Fic-like"/>
    <property type="match status" value="1"/>
</dbReference>
<accession>A0ABR0CFW2</accession>
<dbReference type="PROSITE" id="PS51459">
    <property type="entry name" value="FIDO"/>
    <property type="match status" value="1"/>
</dbReference>
<feature type="domain" description="Fido" evidence="1">
    <location>
        <begin position="1"/>
        <end position="131"/>
    </location>
</feature>
<sequence length="153" mass="17321">MSAGLTYRFLTASQVKRLYTQHIATQLPTQPSMLDSAVNSPMNHKYYGQTDLFQLAGVLAEKVILDHPYQDGNKRTALYAADMFLKINGYQLQKKPMSRRDADLNRDLANAHLMVATSQWTAEDLGNYYASIAKPVEDVSKEISEYVRHAISY</sequence>
<dbReference type="InterPro" id="IPR006440">
    <property type="entry name" value="Doc"/>
</dbReference>
<comment type="caution">
    <text evidence="2">The sequence shown here is derived from an EMBL/GenBank/DDBJ whole genome shotgun (WGS) entry which is preliminary data.</text>
</comment>